<feature type="region of interest" description="Disordered" evidence="1">
    <location>
        <begin position="1"/>
        <end position="31"/>
    </location>
</feature>
<keyword evidence="2" id="KW-1133">Transmembrane helix</keyword>
<keyword evidence="5" id="KW-1185">Reference proteome</keyword>
<feature type="transmembrane region" description="Helical" evidence="2">
    <location>
        <begin position="69"/>
        <end position="90"/>
    </location>
</feature>
<feature type="transmembrane region" description="Helical" evidence="2">
    <location>
        <begin position="215"/>
        <end position="233"/>
    </location>
</feature>
<accession>A0A0C2G421</accession>
<feature type="transmembrane region" description="Helical" evidence="2">
    <location>
        <begin position="240"/>
        <end position="260"/>
    </location>
</feature>
<evidence type="ECO:0000256" key="2">
    <source>
        <dbReference type="SAM" id="Phobius"/>
    </source>
</evidence>
<keyword evidence="4" id="KW-0378">Hydrolase</keyword>
<dbReference type="GO" id="GO:0004175">
    <property type="term" value="F:endopeptidase activity"/>
    <property type="evidence" value="ECO:0007669"/>
    <property type="project" value="UniProtKB-ARBA"/>
</dbReference>
<proteinExistence type="predicted"/>
<evidence type="ECO:0000256" key="1">
    <source>
        <dbReference type="SAM" id="MobiDB-lite"/>
    </source>
</evidence>
<dbReference type="RefSeq" id="WP_040274577.1">
    <property type="nucleotide sequence ID" value="NZ_JROO01000030.1"/>
</dbReference>
<reference evidence="5" key="1">
    <citation type="journal article" date="2015" name="Chem. Biol.">
        <title>Structure, bioactivity, and resistance mechanism of streptomonomicin, an unusual lasso Peptide from an understudied halophilic actinomycete.</title>
        <authorList>
            <person name="Metelev M."/>
            <person name="Tietz J.I."/>
            <person name="Melby J.O."/>
            <person name="Blair P.M."/>
            <person name="Zhu L."/>
            <person name="Livnat I."/>
            <person name="Severinov K."/>
            <person name="Mitchell D.A."/>
        </authorList>
    </citation>
    <scope>NUCLEOTIDE SEQUENCE [LARGE SCALE GENOMIC DNA]</scope>
    <source>
        <strain evidence="5">YIM 90003</strain>
    </source>
</reference>
<feature type="transmembrane region" description="Helical" evidence="2">
    <location>
        <begin position="185"/>
        <end position="203"/>
    </location>
</feature>
<sequence>MSNPSSATRPPSPDSASASAPESASAAADPARATTLPPRGLAAYLLVAFAFSWSVWGGGTALTEGGNPMALVIIGSFGPAVAAVAVTWALQGWSGVGALFRRYSPRRRGGAAPYVITAAVVLAIAASAAIPVLLAEASVNSAELGAAAALLPANVLLIAFAGGGNEELGWRGFMLPRLQGAMPPLAANVILGAVWAVWHAPLWTMPGTVQSQIDFHVYTMLVVGLTVVFGCVFNSSRGGLIAVVVAHTAVNAVAGLKVAALGEASGMGEAVLVALVAVILVLLTRGRLGLPRGTGADRR</sequence>
<dbReference type="AlphaFoldDB" id="A0A0C2G421"/>
<dbReference type="EMBL" id="JROO01000030">
    <property type="protein sequence ID" value="KIH98013.1"/>
    <property type="molecule type" value="Genomic_DNA"/>
</dbReference>
<organism evidence="4 5">
    <name type="scientific">Streptomonospora alba</name>
    <dbReference type="NCBI Taxonomy" id="183763"/>
    <lineage>
        <taxon>Bacteria</taxon>
        <taxon>Bacillati</taxon>
        <taxon>Actinomycetota</taxon>
        <taxon>Actinomycetes</taxon>
        <taxon>Streptosporangiales</taxon>
        <taxon>Nocardiopsidaceae</taxon>
        <taxon>Streptomonospora</taxon>
    </lineage>
</organism>
<gene>
    <name evidence="4" type="ORF">LP52_15975</name>
</gene>
<dbReference type="Proteomes" id="UP000031675">
    <property type="component" value="Unassembled WGS sequence"/>
</dbReference>
<keyword evidence="2" id="KW-0812">Transmembrane</keyword>
<feature type="transmembrane region" description="Helical" evidence="2">
    <location>
        <begin position="266"/>
        <end position="283"/>
    </location>
</feature>
<dbReference type="GO" id="GO:0006508">
    <property type="term" value="P:proteolysis"/>
    <property type="evidence" value="ECO:0007669"/>
    <property type="project" value="UniProtKB-KW"/>
</dbReference>
<feature type="transmembrane region" description="Helical" evidence="2">
    <location>
        <begin position="146"/>
        <end position="164"/>
    </location>
</feature>
<dbReference type="STRING" id="183763.LP52_15975"/>
<protein>
    <submittedName>
        <fullName evidence="4">CAAX protease</fullName>
    </submittedName>
</protein>
<keyword evidence="4" id="KW-0645">Protease</keyword>
<keyword evidence="2" id="KW-0472">Membrane</keyword>
<evidence type="ECO:0000313" key="5">
    <source>
        <dbReference type="Proteomes" id="UP000031675"/>
    </source>
</evidence>
<name>A0A0C2G421_9ACTN</name>
<evidence type="ECO:0000313" key="4">
    <source>
        <dbReference type="EMBL" id="KIH98013.1"/>
    </source>
</evidence>
<feature type="domain" description="CAAX prenyl protease 2/Lysostaphin resistance protein A-like" evidence="3">
    <location>
        <begin position="152"/>
        <end position="253"/>
    </location>
</feature>
<feature type="transmembrane region" description="Helical" evidence="2">
    <location>
        <begin position="41"/>
        <end position="63"/>
    </location>
</feature>
<dbReference type="InterPro" id="IPR042150">
    <property type="entry name" value="MmRce1-like"/>
</dbReference>
<evidence type="ECO:0000259" key="3">
    <source>
        <dbReference type="Pfam" id="PF02517"/>
    </source>
</evidence>
<dbReference type="PANTHER" id="PTHR35797:SF1">
    <property type="entry name" value="PROTEASE"/>
    <property type="match status" value="1"/>
</dbReference>
<comment type="caution">
    <text evidence="4">The sequence shown here is derived from an EMBL/GenBank/DDBJ whole genome shotgun (WGS) entry which is preliminary data.</text>
</comment>
<feature type="transmembrane region" description="Helical" evidence="2">
    <location>
        <begin position="111"/>
        <end position="134"/>
    </location>
</feature>
<dbReference type="InterPro" id="IPR003675">
    <property type="entry name" value="Rce1/LyrA-like_dom"/>
</dbReference>
<dbReference type="PANTHER" id="PTHR35797">
    <property type="entry name" value="PROTEASE-RELATED"/>
    <property type="match status" value="1"/>
</dbReference>
<dbReference type="OrthoDB" id="3693644at2"/>
<dbReference type="GO" id="GO:0080120">
    <property type="term" value="P:CAAX-box protein maturation"/>
    <property type="evidence" value="ECO:0007669"/>
    <property type="project" value="UniProtKB-ARBA"/>
</dbReference>
<dbReference type="Pfam" id="PF02517">
    <property type="entry name" value="Rce1-like"/>
    <property type="match status" value="1"/>
</dbReference>